<organism evidence="2 3">
    <name type="scientific">Microbacterium lacticum</name>
    <dbReference type="NCBI Taxonomy" id="33885"/>
    <lineage>
        <taxon>Bacteria</taxon>
        <taxon>Bacillati</taxon>
        <taxon>Actinomycetota</taxon>
        <taxon>Actinomycetes</taxon>
        <taxon>Micrococcales</taxon>
        <taxon>Microbacteriaceae</taxon>
        <taxon>Microbacterium</taxon>
    </lineage>
</organism>
<dbReference type="PROSITE" id="PS00409">
    <property type="entry name" value="PROKAR_NTER_METHYL"/>
    <property type="match status" value="1"/>
</dbReference>
<dbReference type="AlphaFoldDB" id="A0A543KYC1"/>
<dbReference type="InterPro" id="IPR012902">
    <property type="entry name" value="N_methyl_site"/>
</dbReference>
<evidence type="ECO:0000256" key="1">
    <source>
        <dbReference type="SAM" id="Phobius"/>
    </source>
</evidence>
<keyword evidence="3" id="KW-1185">Reference proteome</keyword>
<gene>
    <name evidence="2" type="ORF">FHX68_0138</name>
</gene>
<dbReference type="Pfam" id="PF07963">
    <property type="entry name" value="N_methyl"/>
    <property type="match status" value="1"/>
</dbReference>
<comment type="caution">
    <text evidence="2">The sequence shown here is derived from an EMBL/GenBank/DDBJ whole genome shotgun (WGS) entry which is preliminary data.</text>
</comment>
<keyword evidence="1" id="KW-0812">Transmembrane</keyword>
<dbReference type="EMBL" id="VFPS01000001">
    <property type="protein sequence ID" value="TQN00069.1"/>
    <property type="molecule type" value="Genomic_DNA"/>
</dbReference>
<protein>
    <submittedName>
        <fullName evidence="2">Prepilin-type N-terminal cleavage/methylation domain-containing protein</fullName>
    </submittedName>
</protein>
<name>A0A543KYC1_9MICO</name>
<evidence type="ECO:0000313" key="3">
    <source>
        <dbReference type="Proteomes" id="UP000319804"/>
    </source>
</evidence>
<accession>A0A543KYC1</accession>
<feature type="transmembrane region" description="Helical" evidence="1">
    <location>
        <begin position="12"/>
        <end position="36"/>
    </location>
</feature>
<keyword evidence="1" id="KW-1133">Transmembrane helix</keyword>
<keyword evidence="1" id="KW-0472">Membrane</keyword>
<reference evidence="2 3" key="1">
    <citation type="submission" date="2019-06" db="EMBL/GenBank/DDBJ databases">
        <title>Sequencing the genomes of 1000 actinobacteria strains.</title>
        <authorList>
            <person name="Klenk H.-P."/>
        </authorList>
    </citation>
    <scope>NUCLEOTIDE SEQUENCE [LARGE SCALE GENOMIC DNA]</scope>
    <source>
        <strain evidence="2 3">DSM 20427</strain>
    </source>
</reference>
<dbReference type="Proteomes" id="UP000319804">
    <property type="component" value="Unassembled WGS sequence"/>
</dbReference>
<sequence length="227" mass="24298">MRPRSSRSDAGLTLLELLVAMGVSSILIALVATVFVTTSRVFTDEEGATDSARMASTAMNEVTRVVRAGTELPESGKTANTPVFAYAGAGKIEMAAFIDAESSKDPAPVKVSFGRNSANELVETRWAADRYLKIYWKFRDSPASARTIARSLLAPDKTRPLFRYFDKDGAALTPAAGASLSEDQRRNIASVQITMQVQANGSGRTAPVAIQNMVGLPNLGVARVEVK</sequence>
<dbReference type="NCBIfam" id="TIGR02532">
    <property type="entry name" value="IV_pilin_GFxxxE"/>
    <property type="match status" value="1"/>
</dbReference>
<proteinExistence type="predicted"/>
<evidence type="ECO:0000313" key="2">
    <source>
        <dbReference type="EMBL" id="TQN00069.1"/>
    </source>
</evidence>